<dbReference type="GO" id="GO:0016747">
    <property type="term" value="F:acyltransferase activity, transferring groups other than amino-acyl groups"/>
    <property type="evidence" value="ECO:0007669"/>
    <property type="project" value="InterPro"/>
</dbReference>
<gene>
    <name evidence="4" type="ORF">S12H4_12719</name>
</gene>
<dbReference type="EMBL" id="BARW01006075">
    <property type="protein sequence ID" value="GAI85976.1"/>
    <property type="molecule type" value="Genomic_DNA"/>
</dbReference>
<dbReference type="PROSITE" id="PS51186">
    <property type="entry name" value="GNAT"/>
    <property type="match status" value="1"/>
</dbReference>
<dbReference type="CDD" id="cd04301">
    <property type="entry name" value="NAT_SF"/>
    <property type="match status" value="1"/>
</dbReference>
<keyword evidence="1" id="KW-0808">Transferase</keyword>
<dbReference type="InterPro" id="IPR050680">
    <property type="entry name" value="YpeA/RimI_acetyltransf"/>
</dbReference>
<feature type="non-terminal residue" evidence="4">
    <location>
        <position position="1"/>
    </location>
</feature>
<accession>X1T3N2</accession>
<dbReference type="Gene3D" id="3.40.630.30">
    <property type="match status" value="1"/>
</dbReference>
<reference evidence="4" key="1">
    <citation type="journal article" date="2014" name="Front. Microbiol.">
        <title>High frequency of phylogenetically diverse reductive dehalogenase-homologous genes in deep subseafloor sedimentary metagenomes.</title>
        <authorList>
            <person name="Kawai M."/>
            <person name="Futagami T."/>
            <person name="Toyoda A."/>
            <person name="Takaki Y."/>
            <person name="Nishi S."/>
            <person name="Hori S."/>
            <person name="Arai W."/>
            <person name="Tsubouchi T."/>
            <person name="Morono Y."/>
            <person name="Uchiyama I."/>
            <person name="Ito T."/>
            <person name="Fujiyama A."/>
            <person name="Inagaki F."/>
            <person name="Takami H."/>
        </authorList>
    </citation>
    <scope>NUCLEOTIDE SEQUENCE</scope>
    <source>
        <strain evidence="4">Expedition CK06-06</strain>
    </source>
</reference>
<protein>
    <recommendedName>
        <fullName evidence="3">N-acetyltransferase domain-containing protein</fullName>
    </recommendedName>
</protein>
<evidence type="ECO:0000313" key="4">
    <source>
        <dbReference type="EMBL" id="GAI85976.1"/>
    </source>
</evidence>
<dbReference type="AlphaFoldDB" id="X1T3N2"/>
<organism evidence="4">
    <name type="scientific">marine sediment metagenome</name>
    <dbReference type="NCBI Taxonomy" id="412755"/>
    <lineage>
        <taxon>unclassified sequences</taxon>
        <taxon>metagenomes</taxon>
        <taxon>ecological metagenomes</taxon>
    </lineage>
</organism>
<dbReference type="InterPro" id="IPR000182">
    <property type="entry name" value="GNAT_dom"/>
</dbReference>
<evidence type="ECO:0000259" key="3">
    <source>
        <dbReference type="PROSITE" id="PS51186"/>
    </source>
</evidence>
<comment type="caution">
    <text evidence="4">The sequence shown here is derived from an EMBL/GenBank/DDBJ whole genome shotgun (WGS) entry which is preliminary data.</text>
</comment>
<dbReference type="PANTHER" id="PTHR43420:SF12">
    <property type="entry name" value="N-ACETYLTRANSFERASE DOMAIN-CONTAINING PROTEIN"/>
    <property type="match status" value="1"/>
</dbReference>
<dbReference type="Pfam" id="PF00583">
    <property type="entry name" value="Acetyltransf_1"/>
    <property type="match status" value="1"/>
</dbReference>
<dbReference type="PANTHER" id="PTHR43420">
    <property type="entry name" value="ACETYLTRANSFERASE"/>
    <property type="match status" value="1"/>
</dbReference>
<keyword evidence="2" id="KW-0012">Acyltransferase</keyword>
<name>X1T3N2_9ZZZZ</name>
<feature type="domain" description="N-acetyltransferase" evidence="3">
    <location>
        <begin position="1"/>
        <end position="115"/>
    </location>
</feature>
<dbReference type="InterPro" id="IPR016181">
    <property type="entry name" value="Acyl_CoA_acyltransferase"/>
</dbReference>
<sequence>IEEVRYLVNTSLCHPEGILLITEGQRMIAFCWTIDDAVDSKKGYVGMMGVDPAYHSRGLGRTVLVAGIKYLRERGIKEIELMVDSRNPVAKRLYQLLGFKRKGIILWYQIRLSPC</sequence>
<dbReference type="SUPFAM" id="SSF55729">
    <property type="entry name" value="Acyl-CoA N-acyltransferases (Nat)"/>
    <property type="match status" value="1"/>
</dbReference>
<evidence type="ECO:0000256" key="1">
    <source>
        <dbReference type="ARBA" id="ARBA00022679"/>
    </source>
</evidence>
<proteinExistence type="predicted"/>
<evidence type="ECO:0000256" key="2">
    <source>
        <dbReference type="ARBA" id="ARBA00023315"/>
    </source>
</evidence>